<reference evidence="7 8" key="1">
    <citation type="journal article" date="2019" name="Int. J. Syst. Evol. Microbiol.">
        <title>The Global Catalogue of Microorganisms (GCM) 10K type strain sequencing project: providing services to taxonomists for standard genome sequencing and annotation.</title>
        <authorList>
            <consortium name="The Broad Institute Genomics Platform"/>
            <consortium name="The Broad Institute Genome Sequencing Center for Infectious Disease"/>
            <person name="Wu L."/>
            <person name="Ma J."/>
        </authorList>
    </citation>
    <scope>NUCLEOTIDE SEQUENCE [LARGE SCALE GENOMIC DNA]</scope>
    <source>
        <strain evidence="7 8">JCM 14545</strain>
    </source>
</reference>
<dbReference type="Pfam" id="PF00440">
    <property type="entry name" value="TetR_N"/>
    <property type="match status" value="1"/>
</dbReference>
<keyword evidence="3 5" id="KW-0238">DNA-binding</keyword>
<evidence type="ECO:0000256" key="1">
    <source>
        <dbReference type="ARBA" id="ARBA00022491"/>
    </source>
</evidence>
<proteinExistence type="predicted"/>
<dbReference type="InterPro" id="IPR036271">
    <property type="entry name" value="Tet_transcr_reg_TetR-rel_C_sf"/>
</dbReference>
<dbReference type="InterPro" id="IPR023772">
    <property type="entry name" value="DNA-bd_HTH_TetR-type_CS"/>
</dbReference>
<organism evidence="7 8">
    <name type="scientific">Amycolatopsis minnesotensis</name>
    <dbReference type="NCBI Taxonomy" id="337894"/>
    <lineage>
        <taxon>Bacteria</taxon>
        <taxon>Bacillati</taxon>
        <taxon>Actinomycetota</taxon>
        <taxon>Actinomycetes</taxon>
        <taxon>Pseudonocardiales</taxon>
        <taxon>Pseudonocardiaceae</taxon>
        <taxon>Amycolatopsis</taxon>
    </lineage>
</organism>
<sequence>MEGRKPRLDQHRITEAAVELLDEVGLAELSTRRLAAKLGVQSPTLYWHVKNKAELLDLVAEAICTDAFDIDESAPWRDQLVSGLRQFRALVLTHRDAATLLRERPPVGPHRLGHVETTVRILLGAGFSADETAGISRLLTAHVLTSVAGEQPDPAETKAFTDRLADYPCLSTVAPAFGRLSDDDLFELGVKVILDGLAAARKTG</sequence>
<dbReference type="PROSITE" id="PS50977">
    <property type="entry name" value="HTH_TETR_2"/>
    <property type="match status" value="1"/>
</dbReference>
<dbReference type="InterPro" id="IPR050109">
    <property type="entry name" value="HTH-type_TetR-like_transc_reg"/>
</dbReference>
<feature type="DNA-binding region" description="H-T-H motif" evidence="5">
    <location>
        <begin position="30"/>
        <end position="49"/>
    </location>
</feature>
<dbReference type="PANTHER" id="PTHR30055">
    <property type="entry name" value="HTH-TYPE TRANSCRIPTIONAL REGULATOR RUTR"/>
    <property type="match status" value="1"/>
</dbReference>
<name>A0ABN2QHD2_9PSEU</name>
<dbReference type="Proteomes" id="UP001501116">
    <property type="component" value="Unassembled WGS sequence"/>
</dbReference>
<keyword evidence="4" id="KW-0804">Transcription</keyword>
<feature type="domain" description="HTH tetR-type" evidence="6">
    <location>
        <begin position="7"/>
        <end position="67"/>
    </location>
</feature>
<dbReference type="PANTHER" id="PTHR30055:SF151">
    <property type="entry name" value="TRANSCRIPTIONAL REGULATORY PROTEIN"/>
    <property type="match status" value="1"/>
</dbReference>
<accession>A0ABN2QHD2</accession>
<dbReference type="PROSITE" id="PS01081">
    <property type="entry name" value="HTH_TETR_1"/>
    <property type="match status" value="1"/>
</dbReference>
<evidence type="ECO:0000256" key="4">
    <source>
        <dbReference type="ARBA" id="ARBA00023163"/>
    </source>
</evidence>
<protein>
    <submittedName>
        <fullName evidence="7">TetR/AcrR family transcriptional regulator C-terminal domain-containing protein</fullName>
    </submittedName>
</protein>
<evidence type="ECO:0000256" key="5">
    <source>
        <dbReference type="PROSITE-ProRule" id="PRU00335"/>
    </source>
</evidence>
<dbReference type="InterPro" id="IPR001647">
    <property type="entry name" value="HTH_TetR"/>
</dbReference>
<keyword evidence="8" id="KW-1185">Reference proteome</keyword>
<dbReference type="PRINTS" id="PR00455">
    <property type="entry name" value="HTHTETR"/>
</dbReference>
<dbReference type="EMBL" id="BAAANN010000007">
    <property type="protein sequence ID" value="GAA1952456.1"/>
    <property type="molecule type" value="Genomic_DNA"/>
</dbReference>
<dbReference type="Gene3D" id="1.10.357.10">
    <property type="entry name" value="Tetracycline Repressor, domain 2"/>
    <property type="match status" value="1"/>
</dbReference>
<keyword evidence="1" id="KW-0678">Repressor</keyword>
<dbReference type="PRINTS" id="PR00400">
    <property type="entry name" value="TETREPRESSOR"/>
</dbReference>
<dbReference type="SUPFAM" id="SSF46689">
    <property type="entry name" value="Homeodomain-like"/>
    <property type="match status" value="1"/>
</dbReference>
<dbReference type="InterPro" id="IPR003012">
    <property type="entry name" value="Tet_transcr_reg_TetR"/>
</dbReference>
<dbReference type="Pfam" id="PF02909">
    <property type="entry name" value="TetR_C_1"/>
    <property type="match status" value="1"/>
</dbReference>
<evidence type="ECO:0000313" key="7">
    <source>
        <dbReference type="EMBL" id="GAA1952456.1"/>
    </source>
</evidence>
<comment type="caution">
    <text evidence="7">The sequence shown here is derived from an EMBL/GenBank/DDBJ whole genome shotgun (WGS) entry which is preliminary data.</text>
</comment>
<dbReference type="InterPro" id="IPR009057">
    <property type="entry name" value="Homeodomain-like_sf"/>
</dbReference>
<evidence type="ECO:0000259" key="6">
    <source>
        <dbReference type="PROSITE" id="PS50977"/>
    </source>
</evidence>
<dbReference type="RefSeq" id="WP_344416344.1">
    <property type="nucleotide sequence ID" value="NZ_BAAANN010000007.1"/>
</dbReference>
<keyword evidence="2" id="KW-0805">Transcription regulation</keyword>
<evidence type="ECO:0000256" key="3">
    <source>
        <dbReference type="ARBA" id="ARBA00023125"/>
    </source>
</evidence>
<evidence type="ECO:0000256" key="2">
    <source>
        <dbReference type="ARBA" id="ARBA00023015"/>
    </source>
</evidence>
<gene>
    <name evidence="7" type="ORF">GCM10009754_21830</name>
</gene>
<dbReference type="Gene3D" id="1.10.10.60">
    <property type="entry name" value="Homeodomain-like"/>
    <property type="match status" value="1"/>
</dbReference>
<evidence type="ECO:0000313" key="8">
    <source>
        <dbReference type="Proteomes" id="UP001501116"/>
    </source>
</evidence>
<dbReference type="InterPro" id="IPR004111">
    <property type="entry name" value="Repressor_TetR_C"/>
</dbReference>
<dbReference type="SUPFAM" id="SSF48498">
    <property type="entry name" value="Tetracyclin repressor-like, C-terminal domain"/>
    <property type="match status" value="1"/>
</dbReference>